<dbReference type="GO" id="GO:0003779">
    <property type="term" value="F:actin binding"/>
    <property type="evidence" value="ECO:0007669"/>
    <property type="project" value="InterPro"/>
</dbReference>
<dbReference type="InterPro" id="IPR046810">
    <property type="entry name" value="ERM_helical"/>
</dbReference>
<evidence type="ECO:0000259" key="2">
    <source>
        <dbReference type="Pfam" id="PF00769"/>
    </source>
</evidence>
<dbReference type="EMBL" id="JACASE010000001">
    <property type="protein sequence ID" value="KAF6505026.1"/>
    <property type="molecule type" value="Genomic_DNA"/>
</dbReference>
<dbReference type="Gene3D" id="6.10.360.10">
    <property type="match status" value="1"/>
</dbReference>
<dbReference type="InterPro" id="IPR008954">
    <property type="entry name" value="Moesin_tail_sf"/>
</dbReference>
<organism evidence="4 5">
    <name type="scientific">Rousettus aegyptiacus</name>
    <name type="common">Egyptian fruit bat</name>
    <name type="synonym">Pteropus aegyptiacus</name>
    <dbReference type="NCBI Taxonomy" id="9407"/>
    <lineage>
        <taxon>Eukaryota</taxon>
        <taxon>Metazoa</taxon>
        <taxon>Chordata</taxon>
        <taxon>Craniata</taxon>
        <taxon>Vertebrata</taxon>
        <taxon>Euteleostomi</taxon>
        <taxon>Mammalia</taxon>
        <taxon>Eutheria</taxon>
        <taxon>Laurasiatheria</taxon>
        <taxon>Chiroptera</taxon>
        <taxon>Yinpterochiroptera</taxon>
        <taxon>Pteropodoidea</taxon>
        <taxon>Pteropodidae</taxon>
        <taxon>Rousettinae</taxon>
        <taxon>Rousettus</taxon>
    </lineage>
</organism>
<name>A0A7J8K816_ROUAE</name>
<dbReference type="PANTHER" id="PTHR23281">
    <property type="entry name" value="MERLIN/MOESIN/EZRIN/RADIXIN"/>
    <property type="match status" value="1"/>
</dbReference>
<dbReference type="SUPFAM" id="SSF50729">
    <property type="entry name" value="PH domain-like"/>
    <property type="match status" value="1"/>
</dbReference>
<feature type="region of interest" description="Disordered" evidence="1">
    <location>
        <begin position="204"/>
        <end position="229"/>
    </location>
</feature>
<dbReference type="InterPro" id="IPR011259">
    <property type="entry name" value="ERM_C_dom"/>
</dbReference>
<dbReference type="Proteomes" id="UP000593571">
    <property type="component" value="Unassembled WGS sequence"/>
</dbReference>
<dbReference type="Pfam" id="PF20492">
    <property type="entry name" value="ERM_helical"/>
    <property type="match status" value="1"/>
</dbReference>
<evidence type="ECO:0000313" key="5">
    <source>
        <dbReference type="Proteomes" id="UP000593571"/>
    </source>
</evidence>
<dbReference type="AlphaFoldDB" id="A0A7J8K816"/>
<dbReference type="Gene3D" id="1.20.5.450">
    <property type="match status" value="1"/>
</dbReference>
<dbReference type="SUPFAM" id="SSF48678">
    <property type="entry name" value="Moesin tail domain"/>
    <property type="match status" value="1"/>
</dbReference>
<feature type="compositionally biased region" description="Basic and acidic residues" evidence="1">
    <location>
        <begin position="255"/>
        <end position="279"/>
    </location>
</feature>
<feature type="compositionally biased region" description="Basic and acidic residues" evidence="1">
    <location>
        <begin position="24"/>
        <end position="57"/>
    </location>
</feature>
<protein>
    <submittedName>
        <fullName evidence="4">Ezrin</fullName>
    </submittedName>
</protein>
<sequence>MGNHELYMRRRKPDTIEVQQMKAQAREEKHQKQLERQQLETEKKRRETVEREKEQMMREKEELMLRLQDYEQKTKKAEKELSDQIQRALQLEEERKRAQEEAERLEAERMAALRSKEELEKQAVDQIKSQEQLAAELAEYTAKIALLEEARRRKEDEVEEWQHRAREAQDDLVKTKEELHLVMTAPPPPPPAYEPVGYHVQDSLQDEGTENSGYSAELSSEGILDDRNEEKRITEAEKNERVQRQLMTLSNELSQARDENKRTHNDIIHNENMRQGRDKYKTLRQIRQGNTKQRIDEFEAM</sequence>
<evidence type="ECO:0000259" key="3">
    <source>
        <dbReference type="Pfam" id="PF20492"/>
    </source>
</evidence>
<dbReference type="FunFam" id="1.20.5.450:FF:000001">
    <property type="entry name" value="radixin isoform X2"/>
    <property type="match status" value="1"/>
</dbReference>
<feature type="region of interest" description="Disordered" evidence="1">
    <location>
        <begin position="250"/>
        <end position="279"/>
    </location>
</feature>
<comment type="caution">
    <text evidence="4">The sequence shown here is derived from an EMBL/GenBank/DDBJ whole genome shotgun (WGS) entry which is preliminary data.</text>
</comment>
<feature type="region of interest" description="Disordered" evidence="1">
    <location>
        <begin position="1"/>
        <end position="57"/>
    </location>
</feature>
<dbReference type="Pfam" id="PF00769">
    <property type="entry name" value="ERM_C"/>
    <property type="match status" value="1"/>
</dbReference>
<reference evidence="4 5" key="1">
    <citation type="journal article" date="2020" name="Nature">
        <title>Six reference-quality genomes reveal evolution of bat adaptations.</title>
        <authorList>
            <person name="Jebb D."/>
            <person name="Huang Z."/>
            <person name="Pippel M."/>
            <person name="Hughes G.M."/>
            <person name="Lavrichenko K."/>
            <person name="Devanna P."/>
            <person name="Winkler S."/>
            <person name="Jermiin L.S."/>
            <person name="Skirmuntt E.C."/>
            <person name="Katzourakis A."/>
            <person name="Burkitt-Gray L."/>
            <person name="Ray D.A."/>
            <person name="Sullivan K.A.M."/>
            <person name="Roscito J.G."/>
            <person name="Kirilenko B.M."/>
            <person name="Davalos L.M."/>
            <person name="Corthals A.P."/>
            <person name="Power M.L."/>
            <person name="Jones G."/>
            <person name="Ransome R.D."/>
            <person name="Dechmann D.K.N."/>
            <person name="Locatelli A.G."/>
            <person name="Puechmaille S.J."/>
            <person name="Fedrigo O."/>
            <person name="Jarvis E.D."/>
            <person name="Hiller M."/>
            <person name="Vernes S.C."/>
            <person name="Myers E.W."/>
            <person name="Teeling E.C."/>
        </authorList>
    </citation>
    <scope>NUCLEOTIDE SEQUENCE [LARGE SCALE GENOMIC DNA]</scope>
    <source>
        <strain evidence="4">MRouAeg1</strain>
        <tissue evidence="4">Muscle</tissue>
    </source>
</reference>
<dbReference type="InterPro" id="IPR011174">
    <property type="entry name" value="ERM"/>
</dbReference>
<gene>
    <name evidence="4" type="ORF">HJG63_004717</name>
</gene>
<evidence type="ECO:0000313" key="4">
    <source>
        <dbReference type="EMBL" id="KAF6505026.1"/>
    </source>
</evidence>
<keyword evidence="5" id="KW-1185">Reference proteome</keyword>
<feature type="domain" description="Ezrin/radixin/moesin alpha-helical" evidence="3">
    <location>
        <begin position="53"/>
        <end position="172"/>
    </location>
</feature>
<feature type="domain" description="Ezrin/radixin/moesin C-terminal" evidence="2">
    <location>
        <begin position="226"/>
        <end position="301"/>
    </location>
</feature>
<evidence type="ECO:0000256" key="1">
    <source>
        <dbReference type="SAM" id="MobiDB-lite"/>
    </source>
</evidence>
<accession>A0A7J8K816</accession>
<proteinExistence type="predicted"/>